<dbReference type="Proteomes" id="UP000252355">
    <property type="component" value="Unassembled WGS sequence"/>
</dbReference>
<accession>A0A367ZRA8</accession>
<dbReference type="SMART" id="SM00283">
    <property type="entry name" value="MA"/>
    <property type="match status" value="1"/>
</dbReference>
<reference evidence="5 6" key="1">
    <citation type="submission" date="2018-05" db="EMBL/GenBank/DDBJ databases">
        <title>A metagenomic window into the 2 km-deep terrestrial subsurface aquifer revealed taxonomically and functionally diverse microbial community comprising novel uncultured bacterial lineages.</title>
        <authorList>
            <person name="Kadnikov V.V."/>
            <person name="Mardanov A.V."/>
            <person name="Beletsky A.V."/>
            <person name="Banks D."/>
            <person name="Pimenov N.V."/>
            <person name="Frank Y.A."/>
            <person name="Karnachuk O.V."/>
            <person name="Ravin N.V."/>
        </authorList>
    </citation>
    <scope>NUCLEOTIDE SEQUENCE [LARGE SCALE GENOMIC DNA]</scope>
    <source>
        <strain evidence="5">BY5</strain>
    </source>
</reference>
<dbReference type="AlphaFoldDB" id="A0A367ZRA8"/>
<evidence type="ECO:0000259" key="4">
    <source>
        <dbReference type="PROSITE" id="PS50111"/>
    </source>
</evidence>
<evidence type="ECO:0000256" key="2">
    <source>
        <dbReference type="PROSITE-ProRule" id="PRU00284"/>
    </source>
</evidence>
<dbReference type="CDD" id="cd11386">
    <property type="entry name" value="MCP_signal"/>
    <property type="match status" value="1"/>
</dbReference>
<evidence type="ECO:0000313" key="6">
    <source>
        <dbReference type="Proteomes" id="UP000252355"/>
    </source>
</evidence>
<evidence type="ECO:0000256" key="1">
    <source>
        <dbReference type="ARBA" id="ARBA00023224"/>
    </source>
</evidence>
<feature type="transmembrane region" description="Helical" evidence="3">
    <location>
        <begin position="12"/>
        <end position="31"/>
    </location>
</feature>
<dbReference type="GO" id="GO:0007165">
    <property type="term" value="P:signal transduction"/>
    <property type="evidence" value="ECO:0007669"/>
    <property type="project" value="UniProtKB-KW"/>
</dbReference>
<keyword evidence="3" id="KW-0472">Membrane</keyword>
<gene>
    <name evidence="5" type="ORF">OZSIB_3451</name>
</gene>
<feature type="transmembrane region" description="Helical" evidence="3">
    <location>
        <begin position="82"/>
        <end position="106"/>
    </location>
</feature>
<keyword evidence="3" id="KW-0812">Transmembrane</keyword>
<protein>
    <submittedName>
        <fullName evidence="5">Methyl-accepting chemotaxis protein</fullName>
    </submittedName>
</protein>
<dbReference type="Gene3D" id="1.10.287.950">
    <property type="entry name" value="Methyl-accepting chemotaxis protein"/>
    <property type="match status" value="1"/>
</dbReference>
<keyword evidence="3" id="KW-1133">Transmembrane helix</keyword>
<dbReference type="InterPro" id="IPR004089">
    <property type="entry name" value="MCPsignal_dom"/>
</dbReference>
<organism evidence="5 6">
    <name type="scientific">Candidatus Ozemobacter sibiricus</name>
    <dbReference type="NCBI Taxonomy" id="2268124"/>
    <lineage>
        <taxon>Bacteria</taxon>
        <taxon>Candidatus Ozemobacteria</taxon>
        <taxon>Candidatus Ozemobacterales</taxon>
        <taxon>Candidatus Ozemobacteraceae</taxon>
        <taxon>Candidatus Ozemobacter</taxon>
    </lineage>
</organism>
<name>A0A367ZRA8_9BACT</name>
<dbReference type="GO" id="GO:0016020">
    <property type="term" value="C:membrane"/>
    <property type="evidence" value="ECO:0007669"/>
    <property type="project" value="InterPro"/>
</dbReference>
<sequence length="460" mass="49674">MPKHLTTQAKLIGFLIVALLIPVGAANYILYRAKGATAQVPVVLGVRALPTQAETNLDFVEYVNSMGDRLDKLANTLRDLEAYARFFLVGSLLFIPLATVGFWALLEALNAPMREALKKLAYFLNEERGDEDGDVQTAAAEFEKFLMTARNILSETRSISQELVKKIEPLTTTSVFSDENVGQFFTDVQEISRSSNYIANTVEMTTASIQEVSTSAQTIAERSQAAASDSAGAAKVAAEGRRAVTETIGTMEAIKDEVMALEDLIESLNSASKQIGEIVNTITGIAHQTNLLALNAAIEAARAGEHGQGFTVVAEEVRKLAEESGEAAEDIGKKIKGMLEKTGNAVQTISKGTAKVIEGVNVANVAGTNLTLIVNSVTSVNKMIQDISNASREQSTNIESLRQSIESISGATKITSEGTKRVANAVNEQLNYIRQYIGVLKEILTLVQLMGDMLDKYNFR</sequence>
<proteinExistence type="predicted"/>
<comment type="caution">
    <text evidence="5">The sequence shown here is derived from an EMBL/GenBank/DDBJ whole genome shotgun (WGS) entry which is preliminary data.</text>
</comment>
<dbReference type="PANTHER" id="PTHR32089">
    <property type="entry name" value="METHYL-ACCEPTING CHEMOTAXIS PROTEIN MCPB"/>
    <property type="match status" value="1"/>
</dbReference>
<dbReference type="PANTHER" id="PTHR32089:SF112">
    <property type="entry name" value="LYSOZYME-LIKE PROTEIN-RELATED"/>
    <property type="match status" value="1"/>
</dbReference>
<evidence type="ECO:0000256" key="3">
    <source>
        <dbReference type="SAM" id="Phobius"/>
    </source>
</evidence>
<evidence type="ECO:0000313" key="5">
    <source>
        <dbReference type="EMBL" id="RCK80269.1"/>
    </source>
</evidence>
<keyword evidence="1 2" id="KW-0807">Transducer</keyword>
<dbReference type="SUPFAM" id="SSF58104">
    <property type="entry name" value="Methyl-accepting chemotaxis protein (MCP) signaling domain"/>
    <property type="match status" value="1"/>
</dbReference>
<dbReference type="Pfam" id="PF00015">
    <property type="entry name" value="MCPsignal"/>
    <property type="match status" value="1"/>
</dbReference>
<feature type="domain" description="Methyl-accepting transducer" evidence="4">
    <location>
        <begin position="173"/>
        <end position="409"/>
    </location>
</feature>
<dbReference type="EMBL" id="QOQW01000007">
    <property type="protein sequence ID" value="RCK80269.1"/>
    <property type="molecule type" value="Genomic_DNA"/>
</dbReference>
<dbReference type="PROSITE" id="PS50111">
    <property type="entry name" value="CHEMOTAXIS_TRANSDUC_2"/>
    <property type="match status" value="1"/>
</dbReference>